<dbReference type="GO" id="GO:0006353">
    <property type="term" value="P:DNA-templated transcription termination"/>
    <property type="evidence" value="ECO:0007669"/>
    <property type="project" value="UniProtKB-UniRule"/>
</dbReference>
<name>A0A220VDU8_9GAMM</name>
<evidence type="ECO:0000259" key="7">
    <source>
        <dbReference type="Pfam" id="PF01029"/>
    </source>
</evidence>
<comment type="similarity">
    <text evidence="1 6">Belongs to the NusB family.</text>
</comment>
<dbReference type="GO" id="GO:0031564">
    <property type="term" value="P:transcription antitermination"/>
    <property type="evidence" value="ECO:0007669"/>
    <property type="project" value="UniProtKB-KW"/>
</dbReference>
<dbReference type="InterPro" id="IPR035926">
    <property type="entry name" value="NusB-like_sf"/>
</dbReference>
<sequence length="158" mass="18694">MSKRMKPQARRNARHFATQAIYSWQITQDNPEYIKNLFLSKEKLDEEQYHESEPSFTDKNTDIDYFEKIFSGVIDNYSKLDSKMMPFLSRPIQDLDFMELAILRLSMFELLFCKDVPYKVVINESIELAKTFASDDSHKFVNGVLDKAIIYTRKDERV</sequence>
<dbReference type="InterPro" id="IPR011605">
    <property type="entry name" value="NusB_fam"/>
</dbReference>
<proteinExistence type="inferred from homology"/>
<dbReference type="Pfam" id="PF01029">
    <property type="entry name" value="NusB"/>
    <property type="match status" value="1"/>
</dbReference>
<dbReference type="PANTHER" id="PTHR11078:SF3">
    <property type="entry name" value="ANTITERMINATION NUSB DOMAIN-CONTAINING PROTEIN"/>
    <property type="match status" value="1"/>
</dbReference>
<keyword evidence="3 6" id="KW-0694">RNA-binding</keyword>
<accession>A0A220VDU8</accession>
<keyword evidence="4 6" id="KW-0805">Transcription regulation</keyword>
<dbReference type="InterPro" id="IPR006027">
    <property type="entry name" value="NusB_RsmB_TIM44"/>
</dbReference>
<dbReference type="GO" id="GO:0003723">
    <property type="term" value="F:RNA binding"/>
    <property type="evidence" value="ECO:0007669"/>
    <property type="project" value="UniProtKB-UniRule"/>
</dbReference>
<evidence type="ECO:0000313" key="9">
    <source>
        <dbReference type="Proteomes" id="UP000242175"/>
    </source>
</evidence>
<dbReference type="OrthoDB" id="9789556at2"/>
<comment type="function">
    <text evidence="6">Involved in transcription antitermination. Required for transcription of ribosomal RNA (rRNA) genes. Binds specifically to the boxA antiterminator sequence of the ribosomal RNA (rrn) operons.</text>
</comment>
<dbReference type="GO" id="GO:0005829">
    <property type="term" value="C:cytosol"/>
    <property type="evidence" value="ECO:0007669"/>
    <property type="project" value="TreeGrafter"/>
</dbReference>
<evidence type="ECO:0000256" key="6">
    <source>
        <dbReference type="HAMAP-Rule" id="MF_00073"/>
    </source>
</evidence>
<protein>
    <recommendedName>
        <fullName evidence="6">Transcription antitermination protein NusB</fullName>
    </recommendedName>
    <alternativeName>
        <fullName evidence="6">Antitermination factor NusB</fullName>
    </alternativeName>
</protein>
<evidence type="ECO:0000313" key="8">
    <source>
        <dbReference type="EMBL" id="ASK78461.1"/>
    </source>
</evidence>
<dbReference type="SUPFAM" id="SSF48013">
    <property type="entry name" value="NusB-like"/>
    <property type="match status" value="1"/>
</dbReference>
<feature type="domain" description="NusB/RsmB/TIM44" evidence="7">
    <location>
        <begin position="11"/>
        <end position="148"/>
    </location>
</feature>
<organism evidence="8 9">
    <name type="scientific">Paraphotobacterium marinum</name>
    <dbReference type="NCBI Taxonomy" id="1755811"/>
    <lineage>
        <taxon>Bacteria</taxon>
        <taxon>Pseudomonadati</taxon>
        <taxon>Pseudomonadota</taxon>
        <taxon>Gammaproteobacteria</taxon>
        <taxon>Vibrionales</taxon>
        <taxon>Vibrionaceae</taxon>
        <taxon>Paraphotobacterium</taxon>
    </lineage>
</organism>
<keyword evidence="9" id="KW-1185">Reference proteome</keyword>
<evidence type="ECO:0000256" key="5">
    <source>
        <dbReference type="ARBA" id="ARBA00023163"/>
    </source>
</evidence>
<keyword evidence="2 6" id="KW-0889">Transcription antitermination</keyword>
<dbReference type="HAMAP" id="MF_00073">
    <property type="entry name" value="NusB"/>
    <property type="match status" value="1"/>
</dbReference>
<reference evidence="8 9" key="1">
    <citation type="journal article" date="2016" name="Int. J. Syst. Evol. Microbiol.">
        <title>Paraphotobacterium marinum gen. nov., sp. nov., a member of the family Vibrionaceae, isolated from surface seawater.</title>
        <authorList>
            <person name="Huang Z."/>
            <person name="Dong C."/>
            <person name="Shao Z."/>
        </authorList>
    </citation>
    <scope>NUCLEOTIDE SEQUENCE [LARGE SCALE GENOMIC DNA]</scope>
    <source>
        <strain evidence="8 9">NSCS20N07D</strain>
    </source>
</reference>
<dbReference type="EMBL" id="CP022355">
    <property type="protein sequence ID" value="ASK78461.1"/>
    <property type="molecule type" value="Genomic_DNA"/>
</dbReference>
<dbReference type="RefSeq" id="WP_089073369.1">
    <property type="nucleotide sequence ID" value="NZ_CBCSAM010000001.1"/>
</dbReference>
<dbReference type="PANTHER" id="PTHR11078">
    <property type="entry name" value="N UTILIZATION SUBSTANCE PROTEIN B-RELATED"/>
    <property type="match status" value="1"/>
</dbReference>
<keyword evidence="5 6" id="KW-0804">Transcription</keyword>
<evidence type="ECO:0000256" key="2">
    <source>
        <dbReference type="ARBA" id="ARBA00022814"/>
    </source>
</evidence>
<gene>
    <name evidence="6" type="primary">nusB</name>
    <name evidence="8" type="ORF">CF386_05300</name>
</gene>
<dbReference type="AlphaFoldDB" id="A0A220VDU8"/>
<dbReference type="NCBIfam" id="TIGR01951">
    <property type="entry name" value="nusB"/>
    <property type="match status" value="1"/>
</dbReference>
<evidence type="ECO:0000256" key="1">
    <source>
        <dbReference type="ARBA" id="ARBA00005952"/>
    </source>
</evidence>
<dbReference type="Proteomes" id="UP000242175">
    <property type="component" value="Chromosome large"/>
</dbReference>
<evidence type="ECO:0000256" key="3">
    <source>
        <dbReference type="ARBA" id="ARBA00022884"/>
    </source>
</evidence>
<dbReference type="KEGG" id="pmai:CF386_05300"/>
<evidence type="ECO:0000256" key="4">
    <source>
        <dbReference type="ARBA" id="ARBA00023015"/>
    </source>
</evidence>
<dbReference type="Gene3D" id="1.10.940.10">
    <property type="entry name" value="NusB-like"/>
    <property type="match status" value="1"/>
</dbReference>